<keyword evidence="1" id="KW-0812">Transmembrane</keyword>
<feature type="transmembrane region" description="Helical" evidence="1">
    <location>
        <begin position="241"/>
        <end position="261"/>
    </location>
</feature>
<dbReference type="AlphaFoldDB" id="A0A9P6PW00"/>
<evidence type="ECO:0000313" key="3">
    <source>
        <dbReference type="Proteomes" id="UP000726737"/>
    </source>
</evidence>
<organism evidence="2 3">
    <name type="scientific">Mortierella polycephala</name>
    <dbReference type="NCBI Taxonomy" id="41804"/>
    <lineage>
        <taxon>Eukaryota</taxon>
        <taxon>Fungi</taxon>
        <taxon>Fungi incertae sedis</taxon>
        <taxon>Mucoromycota</taxon>
        <taxon>Mortierellomycotina</taxon>
        <taxon>Mortierellomycetes</taxon>
        <taxon>Mortierellales</taxon>
        <taxon>Mortierellaceae</taxon>
        <taxon>Mortierella</taxon>
    </lineage>
</organism>
<name>A0A9P6PW00_9FUNG</name>
<proteinExistence type="predicted"/>
<sequence length="281" mass="31294">MVCALGPTLKRNVFAILAPKPPVKKSSSIQSSSTKAPATLAPHVTEYFSYLPIAAAAHVLGDIASKSPYWWYANQVATLVVVTDAITEYSSQERTSPYGTVFQAITADLLYELREFENVMQAVTSFSSTTDYDSDLEHPIDQISGDEQNAALYLFRKTFLMCNNAFKPTMLNCPRTVETSRRLYWYLRECKRVTEELDSNATIVCSCGTSICYRHNIGKAMSDACYSITPDAPPCSRRLEFMAVCIAWFASVLATFFGLALNPDTQTSSKNIMWILQDAQD</sequence>
<keyword evidence="3" id="KW-1185">Reference proteome</keyword>
<evidence type="ECO:0000256" key="1">
    <source>
        <dbReference type="SAM" id="Phobius"/>
    </source>
</evidence>
<protein>
    <submittedName>
        <fullName evidence="2">Uncharacterized protein</fullName>
    </submittedName>
</protein>
<reference evidence="2" key="1">
    <citation type="journal article" date="2020" name="Fungal Divers.">
        <title>Resolving the Mortierellaceae phylogeny through synthesis of multi-gene phylogenetics and phylogenomics.</title>
        <authorList>
            <person name="Vandepol N."/>
            <person name="Liber J."/>
            <person name="Desiro A."/>
            <person name="Na H."/>
            <person name="Kennedy M."/>
            <person name="Barry K."/>
            <person name="Grigoriev I.V."/>
            <person name="Miller A.N."/>
            <person name="O'Donnell K."/>
            <person name="Stajich J.E."/>
            <person name="Bonito G."/>
        </authorList>
    </citation>
    <scope>NUCLEOTIDE SEQUENCE</scope>
    <source>
        <strain evidence="2">KOD948</strain>
    </source>
</reference>
<accession>A0A9P6PW00</accession>
<evidence type="ECO:0000313" key="2">
    <source>
        <dbReference type="EMBL" id="KAG0253923.1"/>
    </source>
</evidence>
<dbReference type="EMBL" id="JAAAJA010000430">
    <property type="protein sequence ID" value="KAG0253923.1"/>
    <property type="molecule type" value="Genomic_DNA"/>
</dbReference>
<keyword evidence="1" id="KW-1133">Transmembrane helix</keyword>
<keyword evidence="1" id="KW-0472">Membrane</keyword>
<gene>
    <name evidence="2" type="ORF">BG011_006080</name>
</gene>
<dbReference type="OrthoDB" id="2322210at2759"/>
<comment type="caution">
    <text evidence="2">The sequence shown here is derived from an EMBL/GenBank/DDBJ whole genome shotgun (WGS) entry which is preliminary data.</text>
</comment>
<dbReference type="Proteomes" id="UP000726737">
    <property type="component" value="Unassembled WGS sequence"/>
</dbReference>